<keyword evidence="9" id="KW-0963">Cytoplasm</keyword>
<dbReference type="AlphaFoldDB" id="A0A1G5RT41"/>
<dbReference type="RefSeq" id="WP_092589395.1">
    <property type="nucleotide sequence ID" value="NZ_FMWL01000002.1"/>
</dbReference>
<dbReference type="OrthoDB" id="9807740at2"/>
<keyword evidence="2 9" id="KW-0690">Ribosome biogenesis</keyword>
<evidence type="ECO:0000256" key="7">
    <source>
        <dbReference type="ARBA" id="ARBA00022801"/>
    </source>
</evidence>
<dbReference type="GO" id="GO:0006364">
    <property type="term" value="P:rRNA processing"/>
    <property type="evidence" value="ECO:0007669"/>
    <property type="project" value="UniProtKB-UniRule"/>
</dbReference>
<evidence type="ECO:0000256" key="5">
    <source>
        <dbReference type="ARBA" id="ARBA00022723"/>
    </source>
</evidence>
<evidence type="ECO:0000256" key="2">
    <source>
        <dbReference type="ARBA" id="ARBA00022517"/>
    </source>
</evidence>
<comment type="subcellular location">
    <subcellularLocation>
        <location evidence="9">Cytoplasm</location>
    </subcellularLocation>
</comment>
<dbReference type="Gene3D" id="3.40.390.30">
    <property type="entry name" value="Metalloproteases ('zincins'), catalytic domain"/>
    <property type="match status" value="1"/>
</dbReference>
<evidence type="ECO:0000313" key="11">
    <source>
        <dbReference type="Proteomes" id="UP000199208"/>
    </source>
</evidence>
<name>A0A1G5RT41_9FIRM</name>
<evidence type="ECO:0000256" key="1">
    <source>
        <dbReference type="ARBA" id="ARBA00010875"/>
    </source>
</evidence>
<keyword evidence="8 9" id="KW-0862">Zinc</keyword>
<evidence type="ECO:0000313" key="10">
    <source>
        <dbReference type="EMBL" id="SCZ77156.1"/>
    </source>
</evidence>
<dbReference type="InterPro" id="IPR020549">
    <property type="entry name" value="YbeY_CS"/>
</dbReference>
<dbReference type="GO" id="GO:0005737">
    <property type="term" value="C:cytoplasm"/>
    <property type="evidence" value="ECO:0007669"/>
    <property type="project" value="UniProtKB-SubCell"/>
</dbReference>
<dbReference type="SUPFAM" id="SSF55486">
    <property type="entry name" value="Metalloproteases ('zincins'), catalytic domain"/>
    <property type="match status" value="1"/>
</dbReference>
<dbReference type="PANTHER" id="PTHR46986">
    <property type="entry name" value="ENDORIBONUCLEASE YBEY, CHLOROPLASTIC"/>
    <property type="match status" value="1"/>
</dbReference>
<evidence type="ECO:0000256" key="3">
    <source>
        <dbReference type="ARBA" id="ARBA00022552"/>
    </source>
</evidence>
<keyword evidence="3 9" id="KW-0698">rRNA processing</keyword>
<dbReference type="PANTHER" id="PTHR46986:SF1">
    <property type="entry name" value="ENDORIBONUCLEASE YBEY, CHLOROPLASTIC"/>
    <property type="match status" value="1"/>
</dbReference>
<feature type="binding site" evidence="9">
    <location>
        <position position="131"/>
    </location>
    <ligand>
        <name>Zn(2+)</name>
        <dbReference type="ChEBI" id="CHEBI:29105"/>
        <note>catalytic</note>
    </ligand>
</feature>
<dbReference type="GO" id="GO:0004222">
    <property type="term" value="F:metalloendopeptidase activity"/>
    <property type="evidence" value="ECO:0007669"/>
    <property type="project" value="InterPro"/>
</dbReference>
<dbReference type="EMBL" id="FMWL01000002">
    <property type="protein sequence ID" value="SCZ77156.1"/>
    <property type="molecule type" value="Genomic_DNA"/>
</dbReference>
<dbReference type="STRING" id="1120920.SAMN03080599_00601"/>
<evidence type="ECO:0000256" key="4">
    <source>
        <dbReference type="ARBA" id="ARBA00022722"/>
    </source>
</evidence>
<keyword evidence="6 9" id="KW-0255">Endonuclease</keyword>
<protein>
    <recommendedName>
        <fullName evidence="9">Endoribonuclease YbeY</fullName>
        <ecNumber evidence="9">3.1.-.-</ecNumber>
    </recommendedName>
</protein>
<organism evidence="10 11">
    <name type="scientific">Acidaminobacter hydrogenoformans DSM 2784</name>
    <dbReference type="NCBI Taxonomy" id="1120920"/>
    <lineage>
        <taxon>Bacteria</taxon>
        <taxon>Bacillati</taxon>
        <taxon>Bacillota</taxon>
        <taxon>Clostridia</taxon>
        <taxon>Peptostreptococcales</taxon>
        <taxon>Acidaminobacteraceae</taxon>
        <taxon>Acidaminobacter</taxon>
    </lineage>
</organism>
<dbReference type="HAMAP" id="MF_00009">
    <property type="entry name" value="Endoribonucl_YbeY"/>
    <property type="match status" value="1"/>
</dbReference>
<comment type="function">
    <text evidence="9">Single strand-specific metallo-endoribonuclease involved in late-stage 70S ribosome quality control and in maturation of the 3' terminus of the 16S rRNA.</text>
</comment>
<dbReference type="PROSITE" id="PS01306">
    <property type="entry name" value="UPF0054"/>
    <property type="match status" value="1"/>
</dbReference>
<keyword evidence="5 9" id="KW-0479">Metal-binding</keyword>
<reference evidence="10 11" key="1">
    <citation type="submission" date="2016-10" db="EMBL/GenBank/DDBJ databases">
        <authorList>
            <person name="de Groot N.N."/>
        </authorList>
    </citation>
    <scope>NUCLEOTIDE SEQUENCE [LARGE SCALE GENOMIC DNA]</scope>
    <source>
        <strain evidence="10 11">DSM 2784</strain>
    </source>
</reference>
<accession>A0A1G5RT41</accession>
<sequence>MVHINFQDRQERRSVPESLISKLTEVIEMALEYENLEDYECEVDLTLVDDAEIHQLNLEHRRIDKTTDVLSFPQYDAIKDMEDLPDPIYLGDIVISVERAIEQAKEFNHSFERELCFLTAHSMLHLFGYDHETDEAQKEMRALEESILEELGVTREV</sequence>
<dbReference type="NCBIfam" id="TIGR00043">
    <property type="entry name" value="rRNA maturation RNase YbeY"/>
    <property type="match status" value="1"/>
</dbReference>
<dbReference type="Proteomes" id="UP000199208">
    <property type="component" value="Unassembled WGS sequence"/>
</dbReference>
<comment type="similarity">
    <text evidence="1 9">Belongs to the endoribonuclease YbeY family.</text>
</comment>
<dbReference type="GO" id="GO:0004521">
    <property type="term" value="F:RNA endonuclease activity"/>
    <property type="evidence" value="ECO:0007669"/>
    <property type="project" value="UniProtKB-UniRule"/>
</dbReference>
<evidence type="ECO:0000256" key="9">
    <source>
        <dbReference type="HAMAP-Rule" id="MF_00009"/>
    </source>
</evidence>
<feature type="binding site" evidence="9">
    <location>
        <position position="121"/>
    </location>
    <ligand>
        <name>Zn(2+)</name>
        <dbReference type="ChEBI" id="CHEBI:29105"/>
        <note>catalytic</note>
    </ligand>
</feature>
<evidence type="ECO:0000256" key="8">
    <source>
        <dbReference type="ARBA" id="ARBA00022833"/>
    </source>
</evidence>
<dbReference type="Pfam" id="PF02130">
    <property type="entry name" value="YbeY"/>
    <property type="match status" value="1"/>
</dbReference>
<dbReference type="InterPro" id="IPR023091">
    <property type="entry name" value="MetalPrtase_cat_dom_sf_prd"/>
</dbReference>
<keyword evidence="4 9" id="KW-0540">Nuclease</keyword>
<keyword evidence="11" id="KW-1185">Reference proteome</keyword>
<dbReference type="InterPro" id="IPR002036">
    <property type="entry name" value="YbeY"/>
</dbReference>
<keyword evidence="7 9" id="KW-0378">Hydrolase</keyword>
<evidence type="ECO:0000256" key="6">
    <source>
        <dbReference type="ARBA" id="ARBA00022759"/>
    </source>
</evidence>
<dbReference type="GO" id="GO:0008270">
    <property type="term" value="F:zinc ion binding"/>
    <property type="evidence" value="ECO:0007669"/>
    <property type="project" value="UniProtKB-UniRule"/>
</dbReference>
<proteinExistence type="inferred from homology"/>
<dbReference type="EC" id="3.1.-.-" evidence="9"/>
<feature type="binding site" evidence="9">
    <location>
        <position position="125"/>
    </location>
    <ligand>
        <name>Zn(2+)</name>
        <dbReference type="ChEBI" id="CHEBI:29105"/>
        <note>catalytic</note>
    </ligand>
</feature>
<comment type="cofactor">
    <cofactor evidence="9">
        <name>Zn(2+)</name>
        <dbReference type="ChEBI" id="CHEBI:29105"/>
    </cofactor>
    <text evidence="9">Binds 1 zinc ion.</text>
</comment>
<gene>
    <name evidence="9" type="primary">ybeY</name>
    <name evidence="10" type="ORF">SAMN03080599_00601</name>
</gene>